<dbReference type="GO" id="GO:0045259">
    <property type="term" value="C:proton-transporting ATP synthase complex"/>
    <property type="evidence" value="ECO:0007669"/>
    <property type="project" value="UniProtKB-KW"/>
</dbReference>
<evidence type="ECO:0000256" key="7">
    <source>
        <dbReference type="ARBA" id="ARBA00023128"/>
    </source>
</evidence>
<evidence type="ECO:0000256" key="9">
    <source>
        <dbReference type="ARBA" id="ARBA00023310"/>
    </source>
</evidence>
<dbReference type="OrthoDB" id="437at2759"/>
<dbReference type="InterPro" id="IPR006808">
    <property type="entry name" value="ATP_synth_F0_gsu_mt"/>
</dbReference>
<evidence type="ECO:0000256" key="5">
    <source>
        <dbReference type="ARBA" id="ARBA00022781"/>
    </source>
</evidence>
<dbReference type="OMA" id="YAWYCVG"/>
<dbReference type="Gramene" id="Pp3c7_10V3.2">
    <property type="protein sequence ID" value="Pp3c7_10V3.2"/>
    <property type="gene ID" value="Pp3c7_10"/>
</dbReference>
<name>A9SWT3_PHYPA</name>
<protein>
    <submittedName>
        <fullName evidence="10 11">Uncharacterized protein</fullName>
    </submittedName>
</protein>
<dbReference type="GO" id="GO:0031966">
    <property type="term" value="C:mitochondrial membrane"/>
    <property type="evidence" value="ECO:0007669"/>
    <property type="project" value="UniProtKB-SubCell"/>
</dbReference>
<reference evidence="11" key="3">
    <citation type="submission" date="2020-12" db="UniProtKB">
        <authorList>
            <consortium name="EnsemblPlants"/>
        </authorList>
    </citation>
    <scope>IDENTIFICATION</scope>
</reference>
<evidence type="ECO:0000256" key="4">
    <source>
        <dbReference type="ARBA" id="ARBA00022547"/>
    </source>
</evidence>
<dbReference type="GeneID" id="112285175"/>
<dbReference type="AlphaFoldDB" id="A9SWT3"/>
<reference evidence="10 12" key="2">
    <citation type="journal article" date="2018" name="Plant J.">
        <title>The Physcomitrella patens chromosome-scale assembly reveals moss genome structure and evolution.</title>
        <authorList>
            <person name="Lang D."/>
            <person name="Ullrich K.K."/>
            <person name="Murat F."/>
            <person name="Fuchs J."/>
            <person name="Jenkins J."/>
            <person name="Haas F.B."/>
            <person name="Piednoel M."/>
            <person name="Gundlach H."/>
            <person name="Van Bel M."/>
            <person name="Meyberg R."/>
            <person name="Vives C."/>
            <person name="Morata J."/>
            <person name="Symeonidi A."/>
            <person name="Hiss M."/>
            <person name="Muchero W."/>
            <person name="Kamisugi Y."/>
            <person name="Saleh O."/>
            <person name="Blanc G."/>
            <person name="Decker E.L."/>
            <person name="van Gessel N."/>
            <person name="Grimwood J."/>
            <person name="Hayes R.D."/>
            <person name="Graham S.W."/>
            <person name="Gunter L.E."/>
            <person name="McDaniel S.F."/>
            <person name="Hoernstein S.N.W."/>
            <person name="Larsson A."/>
            <person name="Li F.W."/>
            <person name="Perroud P.F."/>
            <person name="Phillips J."/>
            <person name="Ranjan P."/>
            <person name="Rokshar D.S."/>
            <person name="Rothfels C.J."/>
            <person name="Schneider L."/>
            <person name="Shu S."/>
            <person name="Stevenson D.W."/>
            <person name="Thummler F."/>
            <person name="Tillich M."/>
            <person name="Villarreal Aguilar J.C."/>
            <person name="Widiez T."/>
            <person name="Wong G.K."/>
            <person name="Wymore A."/>
            <person name="Zhang Y."/>
            <person name="Zimmer A.D."/>
            <person name="Quatrano R.S."/>
            <person name="Mayer K.F.X."/>
            <person name="Goodstein D."/>
            <person name="Casacuberta J.M."/>
            <person name="Vandepoele K."/>
            <person name="Reski R."/>
            <person name="Cuming A.C."/>
            <person name="Tuskan G.A."/>
            <person name="Maumus F."/>
            <person name="Salse J."/>
            <person name="Schmutz J."/>
            <person name="Rensing S.A."/>
        </authorList>
    </citation>
    <scope>NUCLEOTIDE SEQUENCE [LARGE SCALE GENOMIC DNA]</scope>
    <source>
        <strain evidence="11 12">cv. Gransden 2004</strain>
    </source>
</reference>
<keyword evidence="12" id="KW-1185">Reference proteome</keyword>
<keyword evidence="4" id="KW-0138">CF(0)</keyword>
<dbReference type="Proteomes" id="UP000006727">
    <property type="component" value="Chromosome 7"/>
</dbReference>
<evidence type="ECO:0000313" key="11">
    <source>
        <dbReference type="EnsemblPlants" id="Pp3c7_10V3.1"/>
    </source>
</evidence>
<evidence type="ECO:0000256" key="3">
    <source>
        <dbReference type="ARBA" id="ARBA00022448"/>
    </source>
</evidence>
<evidence type="ECO:0000256" key="8">
    <source>
        <dbReference type="ARBA" id="ARBA00023136"/>
    </source>
</evidence>
<dbReference type="STRING" id="3218.A9SWT3"/>
<keyword evidence="3" id="KW-0813">Transport</keyword>
<dbReference type="eggNOG" id="ENOG502RZ4A">
    <property type="taxonomic scope" value="Eukaryota"/>
</dbReference>
<keyword evidence="6" id="KW-0406">Ion transport</keyword>
<dbReference type="Pfam" id="PF04718">
    <property type="entry name" value="ATP-synt_G"/>
    <property type="match status" value="1"/>
</dbReference>
<evidence type="ECO:0000256" key="6">
    <source>
        <dbReference type="ARBA" id="ARBA00023065"/>
    </source>
</evidence>
<dbReference type="Gramene" id="Pp3c7_10V3.1">
    <property type="protein sequence ID" value="Pp3c7_10V3.1"/>
    <property type="gene ID" value="Pp3c7_10"/>
</dbReference>
<dbReference type="GO" id="GO:0015986">
    <property type="term" value="P:proton motive force-driven ATP synthesis"/>
    <property type="evidence" value="ECO:0000318"/>
    <property type="project" value="GO_Central"/>
</dbReference>
<evidence type="ECO:0000256" key="1">
    <source>
        <dbReference type="ARBA" id="ARBA00004325"/>
    </source>
</evidence>
<accession>A9SWT3</accession>
<proteinExistence type="inferred from homology"/>
<evidence type="ECO:0000256" key="2">
    <source>
        <dbReference type="ARBA" id="ARBA00005699"/>
    </source>
</evidence>
<sequence>MASLMRQLQSKAAVATEIATKRGSAYYKQVMEENKQHVVHPATVEKCQELSKQLFYTRLASLPGRYEAFWKEVDFVKQKLVQRNDLKLEEVGIAALFAGECYAWFCVGEIVGRGGSITGYKV</sequence>
<comment type="similarity">
    <text evidence="2">Belongs to the ATPase g subunit family.</text>
</comment>
<evidence type="ECO:0000313" key="10">
    <source>
        <dbReference type="EMBL" id="PNR50483.1"/>
    </source>
</evidence>
<reference evidence="10 12" key="1">
    <citation type="journal article" date="2008" name="Science">
        <title>The Physcomitrella genome reveals evolutionary insights into the conquest of land by plants.</title>
        <authorList>
            <person name="Rensing S."/>
            <person name="Lang D."/>
            <person name="Zimmer A."/>
            <person name="Terry A."/>
            <person name="Salamov A."/>
            <person name="Shapiro H."/>
            <person name="Nishiyama T."/>
            <person name="Perroud P.-F."/>
            <person name="Lindquist E."/>
            <person name="Kamisugi Y."/>
            <person name="Tanahashi T."/>
            <person name="Sakakibara K."/>
            <person name="Fujita T."/>
            <person name="Oishi K."/>
            <person name="Shin-I T."/>
            <person name="Kuroki Y."/>
            <person name="Toyoda A."/>
            <person name="Suzuki Y."/>
            <person name="Hashimoto A."/>
            <person name="Yamaguchi K."/>
            <person name="Sugano A."/>
            <person name="Kohara Y."/>
            <person name="Fujiyama A."/>
            <person name="Anterola A."/>
            <person name="Aoki S."/>
            <person name="Ashton N."/>
            <person name="Barbazuk W.B."/>
            <person name="Barker E."/>
            <person name="Bennetzen J."/>
            <person name="Bezanilla M."/>
            <person name="Blankenship R."/>
            <person name="Cho S.H."/>
            <person name="Dutcher S."/>
            <person name="Estelle M."/>
            <person name="Fawcett J.A."/>
            <person name="Gundlach H."/>
            <person name="Hanada K."/>
            <person name="Heyl A."/>
            <person name="Hicks K.A."/>
            <person name="Hugh J."/>
            <person name="Lohr M."/>
            <person name="Mayer K."/>
            <person name="Melkozernov A."/>
            <person name="Murata T."/>
            <person name="Nelson D."/>
            <person name="Pils B."/>
            <person name="Prigge M."/>
            <person name="Reiss B."/>
            <person name="Renner T."/>
            <person name="Rombauts S."/>
            <person name="Rushton P."/>
            <person name="Sanderfoot A."/>
            <person name="Schween G."/>
            <person name="Shiu S.-H."/>
            <person name="Stueber K."/>
            <person name="Theodoulou F.L."/>
            <person name="Tu H."/>
            <person name="Van de Peer Y."/>
            <person name="Verrier P.J."/>
            <person name="Waters E."/>
            <person name="Wood A."/>
            <person name="Yang L."/>
            <person name="Cove D."/>
            <person name="Cuming A."/>
            <person name="Hasebe M."/>
            <person name="Lucas S."/>
            <person name="Mishler D.B."/>
            <person name="Reski R."/>
            <person name="Grigoriev I."/>
            <person name="Quatrano R.S."/>
            <person name="Boore J.L."/>
        </authorList>
    </citation>
    <scope>NUCLEOTIDE SEQUENCE [LARGE SCALE GENOMIC DNA]</scope>
    <source>
        <strain evidence="11 12">cv. Gransden 2004</strain>
    </source>
</reference>
<gene>
    <name evidence="11" type="primary">LOC112285175</name>
    <name evidence="10" type="ORF">PHYPA_009669</name>
</gene>
<keyword evidence="9" id="KW-0066">ATP synthesis</keyword>
<dbReference type="EnsemblPlants" id="Pp3c7_10V3.2">
    <property type="protein sequence ID" value="Pp3c7_10V3.2"/>
    <property type="gene ID" value="Pp3c7_10"/>
</dbReference>
<dbReference type="PANTHER" id="PTHR12386">
    <property type="entry name" value="ATP SYNTHASE SUBUNIT"/>
    <property type="match status" value="1"/>
</dbReference>
<dbReference type="HOGENOM" id="CLU_121191_2_0_1"/>
<dbReference type="PaxDb" id="3218-PP1S130_298V6.1"/>
<dbReference type="EMBL" id="ABEU02000007">
    <property type="protein sequence ID" value="PNR50483.1"/>
    <property type="molecule type" value="Genomic_DNA"/>
</dbReference>
<keyword evidence="5" id="KW-0375">Hydrogen ion transport</keyword>
<keyword evidence="8" id="KW-0472">Membrane</keyword>
<comment type="subcellular location">
    <subcellularLocation>
        <location evidence="1">Mitochondrion membrane</location>
    </subcellularLocation>
</comment>
<evidence type="ECO:0000313" key="12">
    <source>
        <dbReference type="Proteomes" id="UP000006727"/>
    </source>
</evidence>
<dbReference type="RefSeq" id="XP_024381568.1">
    <property type="nucleotide sequence ID" value="XM_024525800.2"/>
</dbReference>
<dbReference type="GO" id="GO:0015078">
    <property type="term" value="F:proton transmembrane transporter activity"/>
    <property type="evidence" value="ECO:0007669"/>
    <property type="project" value="InterPro"/>
</dbReference>
<keyword evidence="7" id="KW-0496">Mitochondrion</keyword>
<organism evidence="10">
    <name type="scientific">Physcomitrium patens</name>
    <name type="common">Spreading-leaved earth moss</name>
    <name type="synonym">Physcomitrella patens</name>
    <dbReference type="NCBI Taxonomy" id="3218"/>
    <lineage>
        <taxon>Eukaryota</taxon>
        <taxon>Viridiplantae</taxon>
        <taxon>Streptophyta</taxon>
        <taxon>Embryophyta</taxon>
        <taxon>Bryophyta</taxon>
        <taxon>Bryophytina</taxon>
        <taxon>Bryopsida</taxon>
        <taxon>Funariidae</taxon>
        <taxon>Funariales</taxon>
        <taxon>Funariaceae</taxon>
        <taxon>Physcomitrium</taxon>
    </lineage>
</organism>
<dbReference type="EnsemblPlants" id="Pp3c7_10V3.1">
    <property type="protein sequence ID" value="Pp3c7_10V3.1"/>
    <property type="gene ID" value="Pp3c7_10"/>
</dbReference>